<protein>
    <submittedName>
        <fullName evidence="2">Uncharacterized protein</fullName>
    </submittedName>
</protein>
<sequence>MRGGVYRLGMASSYVNTQFQMNAIGHDAILALLQQCDNKIFEGNGNTTFHFELFIRDQRISIHVDAGTELYNTILEKLFFV</sequence>
<proteinExistence type="predicted"/>
<keyword evidence="1" id="KW-1185">Reference proteome</keyword>
<evidence type="ECO:0000313" key="2">
    <source>
        <dbReference type="WBParaSite" id="PDA_v2.g28383.t1"/>
    </source>
</evidence>
<organism evidence="1 2">
    <name type="scientific">Panagrolaimus davidi</name>
    <dbReference type="NCBI Taxonomy" id="227884"/>
    <lineage>
        <taxon>Eukaryota</taxon>
        <taxon>Metazoa</taxon>
        <taxon>Ecdysozoa</taxon>
        <taxon>Nematoda</taxon>
        <taxon>Chromadorea</taxon>
        <taxon>Rhabditida</taxon>
        <taxon>Tylenchina</taxon>
        <taxon>Panagrolaimomorpha</taxon>
        <taxon>Panagrolaimoidea</taxon>
        <taxon>Panagrolaimidae</taxon>
        <taxon>Panagrolaimus</taxon>
    </lineage>
</organism>
<reference evidence="2" key="1">
    <citation type="submission" date="2022-11" db="UniProtKB">
        <authorList>
            <consortium name="WormBaseParasite"/>
        </authorList>
    </citation>
    <scope>IDENTIFICATION</scope>
</reference>
<name>A0A914QA30_9BILA</name>
<dbReference type="Proteomes" id="UP000887578">
    <property type="component" value="Unplaced"/>
</dbReference>
<evidence type="ECO:0000313" key="1">
    <source>
        <dbReference type="Proteomes" id="UP000887578"/>
    </source>
</evidence>
<dbReference type="AlphaFoldDB" id="A0A914QA30"/>
<dbReference type="WBParaSite" id="PDA_v2.g28383.t1">
    <property type="protein sequence ID" value="PDA_v2.g28383.t1"/>
    <property type="gene ID" value="PDA_v2.g28383"/>
</dbReference>
<accession>A0A914QA30</accession>